<evidence type="ECO:0000256" key="4">
    <source>
        <dbReference type="HAMAP-Rule" id="MF_00434"/>
    </source>
</evidence>
<dbReference type="PANTHER" id="PTHR12599:SF0">
    <property type="entry name" value="PTERIN-4-ALPHA-CARBINOLAMINE DEHYDRATASE"/>
    <property type="match status" value="1"/>
</dbReference>
<keyword evidence="3 4" id="KW-0456">Lyase</keyword>
<proteinExistence type="inferred from homology"/>
<dbReference type="SUPFAM" id="SSF55248">
    <property type="entry name" value="PCD-like"/>
    <property type="match status" value="1"/>
</dbReference>
<evidence type="ECO:0000256" key="1">
    <source>
        <dbReference type="ARBA" id="ARBA00001554"/>
    </source>
</evidence>
<dbReference type="AlphaFoldDB" id="A0A0M0G6H8"/>
<gene>
    <name evidence="5" type="ORF">AF332_00430</name>
</gene>
<dbReference type="GO" id="GO:0006729">
    <property type="term" value="P:tetrahydrobiopterin biosynthetic process"/>
    <property type="evidence" value="ECO:0007669"/>
    <property type="project" value="InterPro"/>
</dbReference>
<evidence type="ECO:0000256" key="3">
    <source>
        <dbReference type="ARBA" id="ARBA00023239"/>
    </source>
</evidence>
<dbReference type="OrthoDB" id="9800108at2"/>
<dbReference type="STRING" id="1459.AF332_00430"/>
<name>A0A0M0G6H8_SPOGL</name>
<evidence type="ECO:0000313" key="6">
    <source>
        <dbReference type="Proteomes" id="UP000037109"/>
    </source>
</evidence>
<protein>
    <recommendedName>
        <fullName evidence="4">Putative pterin-4-alpha-carbinolamine dehydratase</fullName>
        <shortName evidence="4">PHS</shortName>
        <ecNumber evidence="4">4.2.1.96</ecNumber>
    </recommendedName>
    <alternativeName>
        <fullName evidence="4">4-alpha-hydroxy-tetrahydropterin dehydratase</fullName>
    </alternativeName>
    <alternativeName>
        <fullName evidence="4">Pterin carbinolamine dehydratase</fullName>
        <shortName evidence="4">PCD</shortName>
    </alternativeName>
</protein>
<dbReference type="EMBL" id="LGUF01000007">
    <property type="protein sequence ID" value="KON85485.1"/>
    <property type="molecule type" value="Genomic_DNA"/>
</dbReference>
<dbReference type="Proteomes" id="UP000037109">
    <property type="component" value="Unassembled WGS sequence"/>
</dbReference>
<dbReference type="GO" id="GO:0008124">
    <property type="term" value="F:4-alpha-hydroxytetrahydrobiopterin dehydratase activity"/>
    <property type="evidence" value="ECO:0007669"/>
    <property type="project" value="UniProtKB-UniRule"/>
</dbReference>
<comment type="catalytic activity">
    <reaction evidence="1 4">
        <text>(4aS,6R)-4a-hydroxy-L-erythro-5,6,7,8-tetrahydrobiopterin = (6R)-L-erythro-6,7-dihydrobiopterin + H2O</text>
        <dbReference type="Rhea" id="RHEA:11920"/>
        <dbReference type="ChEBI" id="CHEBI:15377"/>
        <dbReference type="ChEBI" id="CHEBI:15642"/>
        <dbReference type="ChEBI" id="CHEBI:43120"/>
        <dbReference type="EC" id="4.2.1.96"/>
    </reaction>
</comment>
<dbReference type="InterPro" id="IPR001533">
    <property type="entry name" value="Pterin_deHydtase"/>
</dbReference>
<evidence type="ECO:0000256" key="2">
    <source>
        <dbReference type="ARBA" id="ARBA00006472"/>
    </source>
</evidence>
<dbReference type="NCBIfam" id="NF002017">
    <property type="entry name" value="PRK00823.1-2"/>
    <property type="match status" value="1"/>
</dbReference>
<dbReference type="Gene3D" id="3.30.1360.20">
    <property type="entry name" value="Transcriptional coactivator/pterin dehydratase"/>
    <property type="match status" value="1"/>
</dbReference>
<dbReference type="EC" id="4.2.1.96" evidence="4"/>
<organism evidence="5 6">
    <name type="scientific">Sporosarcina globispora</name>
    <name type="common">Bacillus globisporus</name>
    <dbReference type="NCBI Taxonomy" id="1459"/>
    <lineage>
        <taxon>Bacteria</taxon>
        <taxon>Bacillati</taxon>
        <taxon>Bacillota</taxon>
        <taxon>Bacilli</taxon>
        <taxon>Bacillales</taxon>
        <taxon>Caryophanaceae</taxon>
        <taxon>Sporosarcina</taxon>
    </lineage>
</organism>
<comment type="caution">
    <text evidence="5">The sequence shown here is derived from an EMBL/GenBank/DDBJ whole genome shotgun (WGS) entry which is preliminary data.</text>
</comment>
<dbReference type="CDD" id="cd00488">
    <property type="entry name" value="PCD_DCoH"/>
    <property type="match status" value="1"/>
</dbReference>
<dbReference type="RefSeq" id="WP_053432878.1">
    <property type="nucleotide sequence ID" value="NZ_LGUF01000007.1"/>
</dbReference>
<sequence>MTKLYEEEITRHLSALPDWKRKDSKWIERRFRFKEYLDGIAFVNKVAALAEKENHHPFITIQYKMVIVSLTSWSENGLTELDFKLSRQINAVYLADHF</sequence>
<accession>A0A0M0G6H8</accession>
<dbReference type="InterPro" id="IPR036428">
    <property type="entry name" value="PCD_sf"/>
</dbReference>
<comment type="similarity">
    <text evidence="2 4">Belongs to the pterin-4-alpha-carbinolamine dehydratase family.</text>
</comment>
<reference evidence="6" key="1">
    <citation type="submission" date="2015-07" db="EMBL/GenBank/DDBJ databases">
        <title>Fjat-10036 dsm4.</title>
        <authorList>
            <person name="Liu B."/>
            <person name="Wang J."/>
            <person name="Zhu Y."/>
            <person name="Liu G."/>
            <person name="Chen Q."/>
            <person name="Chen Z."/>
            <person name="Lan J."/>
            <person name="Che J."/>
            <person name="Ge C."/>
            <person name="Shi H."/>
            <person name="Pan Z."/>
            <person name="Liu X."/>
        </authorList>
    </citation>
    <scope>NUCLEOTIDE SEQUENCE [LARGE SCALE GENOMIC DNA]</scope>
    <source>
        <strain evidence="6">DSM 4</strain>
    </source>
</reference>
<dbReference type="Pfam" id="PF01329">
    <property type="entry name" value="Pterin_4a"/>
    <property type="match status" value="1"/>
</dbReference>
<keyword evidence="6" id="KW-1185">Reference proteome</keyword>
<dbReference type="PANTHER" id="PTHR12599">
    <property type="entry name" value="PTERIN-4-ALPHA-CARBINOLAMINE DEHYDRATASE"/>
    <property type="match status" value="1"/>
</dbReference>
<dbReference type="HAMAP" id="MF_00434">
    <property type="entry name" value="Pterin_4_alpha"/>
    <property type="match status" value="1"/>
</dbReference>
<evidence type="ECO:0000313" key="5">
    <source>
        <dbReference type="EMBL" id="KON85485.1"/>
    </source>
</evidence>
<dbReference type="PATRIC" id="fig|1459.3.peg.115"/>